<dbReference type="PANTHER" id="PTHR11439:SF483">
    <property type="entry name" value="PEPTIDE SYNTHASE GLIP-LIKE, PUTATIVE (AFU_ORTHOLOGUE AFUA_3G12920)-RELATED"/>
    <property type="match status" value="1"/>
</dbReference>
<dbReference type="PANTHER" id="PTHR11439">
    <property type="entry name" value="GAG-POL-RELATED RETROTRANSPOSON"/>
    <property type="match status" value="1"/>
</dbReference>
<feature type="region of interest" description="Disordered" evidence="1">
    <location>
        <begin position="427"/>
        <end position="446"/>
    </location>
</feature>
<proteinExistence type="predicted"/>
<evidence type="ECO:0000313" key="2">
    <source>
        <dbReference type="EMBL" id="KAF7839582.1"/>
    </source>
</evidence>
<keyword evidence="3" id="KW-1185">Reference proteome</keyword>
<dbReference type="OrthoDB" id="128382at2759"/>
<reference evidence="2" key="1">
    <citation type="submission" date="2020-09" db="EMBL/GenBank/DDBJ databases">
        <title>Genome-Enabled Discovery of Anthraquinone Biosynthesis in Senna tora.</title>
        <authorList>
            <person name="Kang S.-H."/>
            <person name="Pandey R.P."/>
            <person name="Lee C.-M."/>
            <person name="Sim J.-S."/>
            <person name="Jeong J.-T."/>
            <person name="Choi B.-S."/>
            <person name="Jung M."/>
            <person name="Ginzburg D."/>
            <person name="Zhao K."/>
            <person name="Won S.Y."/>
            <person name="Oh T.-J."/>
            <person name="Yu Y."/>
            <person name="Kim N.-H."/>
            <person name="Lee O.R."/>
            <person name="Lee T.-H."/>
            <person name="Bashyal P."/>
            <person name="Kim T.-S."/>
            <person name="Lee W.-H."/>
            <person name="Kawkins C."/>
            <person name="Kim C.-K."/>
            <person name="Kim J.S."/>
            <person name="Ahn B.O."/>
            <person name="Rhee S.Y."/>
            <person name="Sohng J.K."/>
        </authorList>
    </citation>
    <scope>NUCLEOTIDE SEQUENCE</scope>
    <source>
        <tissue evidence="2">Leaf</tissue>
    </source>
</reference>
<dbReference type="Proteomes" id="UP000634136">
    <property type="component" value="Unassembled WGS sequence"/>
</dbReference>
<gene>
    <name evidence="2" type="ORF">G2W53_008064</name>
</gene>
<dbReference type="AlphaFoldDB" id="A0A835CHT9"/>
<feature type="region of interest" description="Disordered" evidence="1">
    <location>
        <begin position="71"/>
        <end position="117"/>
    </location>
</feature>
<accession>A0A835CHT9</accession>
<feature type="compositionally biased region" description="Basic and acidic residues" evidence="1">
    <location>
        <begin position="385"/>
        <end position="403"/>
    </location>
</feature>
<sequence length="446" mass="47729">MAAASSSASSSSSSVASSASSAGSTVLSTSKSCALFGSSSQSTSIKLDKGNYLLWESVVLSFIEGNQLESHIDGSSEAPPRLISSDDSAGSLGSSRGGWRGGSSVPRGFLNRSPKPPDGNDISYLQLLVVSLSGGFVGVSETEHQNDVFNGASTDILPTSQITPTATSPTVPEQPRGVRSDDPSPPGIILSDSRGRTRDPELARVESGSSSNSGPNTTDTPLAQSTDHDSITSRAQNQHPMVTRARDGIHKPRYPYVGLLKCEQESNLSAIPLNTSQALFHMSDCAPCSTPMVTGKQFSKDEGELLSDVTPYRQAIGSLQYLTTTRPDISYAFNKLSQHMASPTDVHLQGVKRIFRHRSRRAAEIVFWPKNWVNKMRCQHTHGKGRVDGDEGRVGEKMEDTELAKPTTKVTPIVPPRTMLRRSQLKKLVGTQGRDAASDATTAQSQ</sequence>
<feature type="compositionally biased region" description="Polar residues" evidence="1">
    <location>
        <begin position="150"/>
        <end position="171"/>
    </location>
</feature>
<evidence type="ECO:0000313" key="3">
    <source>
        <dbReference type="Proteomes" id="UP000634136"/>
    </source>
</evidence>
<feature type="compositionally biased region" description="Low complexity" evidence="1">
    <location>
        <begin position="405"/>
        <end position="415"/>
    </location>
</feature>
<feature type="compositionally biased region" description="Low complexity" evidence="1">
    <location>
        <begin position="85"/>
        <end position="94"/>
    </location>
</feature>
<feature type="compositionally biased region" description="Low complexity" evidence="1">
    <location>
        <begin position="207"/>
        <end position="221"/>
    </location>
</feature>
<evidence type="ECO:0000256" key="1">
    <source>
        <dbReference type="SAM" id="MobiDB-lite"/>
    </source>
</evidence>
<comment type="caution">
    <text evidence="2">The sequence shown here is derived from an EMBL/GenBank/DDBJ whole genome shotgun (WGS) entry which is preliminary data.</text>
</comment>
<dbReference type="EMBL" id="JAAIUW010000003">
    <property type="protein sequence ID" value="KAF7839582.1"/>
    <property type="molecule type" value="Genomic_DNA"/>
</dbReference>
<name>A0A835CHT9_9FABA</name>
<organism evidence="2 3">
    <name type="scientific">Senna tora</name>
    <dbReference type="NCBI Taxonomy" id="362788"/>
    <lineage>
        <taxon>Eukaryota</taxon>
        <taxon>Viridiplantae</taxon>
        <taxon>Streptophyta</taxon>
        <taxon>Embryophyta</taxon>
        <taxon>Tracheophyta</taxon>
        <taxon>Spermatophyta</taxon>
        <taxon>Magnoliopsida</taxon>
        <taxon>eudicotyledons</taxon>
        <taxon>Gunneridae</taxon>
        <taxon>Pentapetalae</taxon>
        <taxon>rosids</taxon>
        <taxon>fabids</taxon>
        <taxon>Fabales</taxon>
        <taxon>Fabaceae</taxon>
        <taxon>Caesalpinioideae</taxon>
        <taxon>Cassia clade</taxon>
        <taxon>Senna</taxon>
    </lineage>
</organism>
<protein>
    <submittedName>
        <fullName evidence="2">Putative copia-type protein</fullName>
    </submittedName>
</protein>
<feature type="compositionally biased region" description="Basic and acidic residues" evidence="1">
    <location>
        <begin position="193"/>
        <end position="204"/>
    </location>
</feature>
<feature type="region of interest" description="Disordered" evidence="1">
    <location>
        <begin position="150"/>
        <end position="244"/>
    </location>
</feature>
<feature type="region of interest" description="Disordered" evidence="1">
    <location>
        <begin position="382"/>
        <end position="415"/>
    </location>
</feature>